<comment type="similarity">
    <text evidence="2">Belongs to the MoaD family.</text>
</comment>
<name>E5XUN8_SEGRC</name>
<organism evidence="4 5">
    <name type="scientific">Segniliparus rugosus (strain ATCC BAA-974 / DSM 45345 / CCUG 50838 / CIP 108380 / JCM 13579 / CDC 945)</name>
    <dbReference type="NCBI Taxonomy" id="679197"/>
    <lineage>
        <taxon>Bacteria</taxon>
        <taxon>Bacillati</taxon>
        <taxon>Actinomycetota</taxon>
        <taxon>Actinomycetes</taxon>
        <taxon>Mycobacteriales</taxon>
        <taxon>Segniliparaceae</taxon>
        <taxon>Segniliparus</taxon>
    </lineage>
</organism>
<dbReference type="InterPro" id="IPR003749">
    <property type="entry name" value="ThiS/MoaD-like"/>
</dbReference>
<dbReference type="InterPro" id="IPR012675">
    <property type="entry name" value="Beta-grasp_dom_sf"/>
</dbReference>
<dbReference type="PANTHER" id="PTHR33359">
    <property type="entry name" value="MOLYBDOPTERIN SYNTHASE SULFUR CARRIER SUBUNIT"/>
    <property type="match status" value="1"/>
</dbReference>
<dbReference type="Proteomes" id="UP000004816">
    <property type="component" value="Unassembled WGS sequence"/>
</dbReference>
<dbReference type="InterPro" id="IPR044672">
    <property type="entry name" value="MOCS2A"/>
</dbReference>
<accession>E5XUN8</accession>
<dbReference type="PANTHER" id="PTHR33359:SF1">
    <property type="entry name" value="MOLYBDOPTERIN SYNTHASE SULFUR CARRIER SUBUNIT"/>
    <property type="match status" value="1"/>
</dbReference>
<dbReference type="STRING" id="679197.HMPREF9336_03210"/>
<dbReference type="GO" id="GO:0006777">
    <property type="term" value="P:Mo-molybdopterin cofactor biosynthetic process"/>
    <property type="evidence" value="ECO:0007669"/>
    <property type="project" value="InterPro"/>
</dbReference>
<keyword evidence="1" id="KW-0547">Nucleotide-binding</keyword>
<sequence length="83" mass="8935">MDTVTIRFFAAAEEAAGEAETTRPYREGVTLTELLEELVRAKPELSGVLRTCSYLRNSVAARDLGRPLAPGDVVDILPPFSGG</sequence>
<proteinExistence type="inferred from homology"/>
<evidence type="ECO:0000256" key="2">
    <source>
        <dbReference type="ARBA" id="ARBA00024200"/>
    </source>
</evidence>
<dbReference type="InterPro" id="IPR016155">
    <property type="entry name" value="Mopterin_synth/thiamin_S_b"/>
</dbReference>
<comment type="caution">
    <text evidence="4">The sequence shown here is derived from an EMBL/GenBank/DDBJ whole genome shotgun (WGS) entry which is preliminary data.</text>
</comment>
<reference evidence="4 5" key="1">
    <citation type="journal article" date="2011" name="Stand. Genomic Sci.">
        <title>High quality draft genome sequence of Segniliparus rugosus CDC 945(T)= (ATCC BAA-974(T)).</title>
        <authorList>
            <person name="Earl A.M."/>
            <person name="Desjardins C.A."/>
            <person name="Fitzgerald M.G."/>
            <person name="Arachchi H.M."/>
            <person name="Zeng Q."/>
            <person name="Mehta T."/>
            <person name="Griggs A."/>
            <person name="Birren B.W."/>
            <person name="Toney N.C."/>
            <person name="Carr J."/>
            <person name="Posey J."/>
            <person name="Butler W.R."/>
        </authorList>
    </citation>
    <scope>NUCLEOTIDE SEQUENCE [LARGE SCALE GENOMIC DNA]</scope>
    <source>
        <strain evidence="5">ATCC BAA-974 / DSM 45345 / CCUG 50838 / CIP 108380 / JCM 13579 / CDC 945</strain>
    </source>
</reference>
<dbReference type="Pfam" id="PF02597">
    <property type="entry name" value="ThiS"/>
    <property type="match status" value="1"/>
</dbReference>
<keyword evidence="5" id="KW-1185">Reference proteome</keyword>
<dbReference type="SUPFAM" id="SSF54285">
    <property type="entry name" value="MoaD/ThiS"/>
    <property type="match status" value="1"/>
</dbReference>
<dbReference type="CDD" id="cd17040">
    <property type="entry name" value="Ubl_MoaD_like"/>
    <property type="match status" value="1"/>
</dbReference>
<dbReference type="GO" id="GO:1990133">
    <property type="term" value="C:molybdopterin adenylyltransferase complex"/>
    <property type="evidence" value="ECO:0007669"/>
    <property type="project" value="TreeGrafter"/>
</dbReference>
<dbReference type="eggNOG" id="COG1977">
    <property type="taxonomic scope" value="Bacteria"/>
</dbReference>
<gene>
    <name evidence="4" type="ORF">HMPREF9336_03210</name>
</gene>
<dbReference type="OrthoDB" id="4331766at2"/>
<dbReference type="HOGENOM" id="CLU_114601_2_2_11"/>
<evidence type="ECO:0000256" key="3">
    <source>
        <dbReference type="ARBA" id="ARBA00024247"/>
    </source>
</evidence>
<dbReference type="RefSeq" id="WP_021029903.1">
    <property type="nucleotide sequence ID" value="NZ_KI391953.1"/>
</dbReference>
<evidence type="ECO:0000313" key="5">
    <source>
        <dbReference type="Proteomes" id="UP000004816"/>
    </source>
</evidence>
<protein>
    <recommendedName>
        <fullName evidence="3">Molybdopterin synthase sulfur carrier subunit</fullName>
    </recommendedName>
</protein>
<evidence type="ECO:0000313" key="4">
    <source>
        <dbReference type="EMBL" id="EFV11876.2"/>
    </source>
</evidence>
<dbReference type="Gene3D" id="3.10.20.30">
    <property type="match status" value="1"/>
</dbReference>
<evidence type="ECO:0000256" key="1">
    <source>
        <dbReference type="ARBA" id="ARBA00022741"/>
    </source>
</evidence>
<dbReference type="EMBL" id="ACZI02000001">
    <property type="protein sequence ID" value="EFV11876.2"/>
    <property type="molecule type" value="Genomic_DNA"/>
</dbReference>
<dbReference type="AlphaFoldDB" id="E5XUN8"/>
<dbReference type="GO" id="GO:0000166">
    <property type="term" value="F:nucleotide binding"/>
    <property type="evidence" value="ECO:0007669"/>
    <property type="project" value="UniProtKB-KW"/>
</dbReference>